<feature type="region of interest" description="Disordered" evidence="1">
    <location>
        <begin position="1"/>
        <end position="42"/>
    </location>
</feature>
<accession>A0A6V8MLV3</accession>
<reference evidence="4" key="1">
    <citation type="submission" date="2020-06" db="EMBL/GenBank/DDBJ databases">
        <title>Draft genomic sequence of Geomonas sp. Red330.</title>
        <authorList>
            <person name="Itoh H."/>
            <person name="Zhenxing X."/>
            <person name="Ushijima N."/>
            <person name="Masuda Y."/>
            <person name="Shiratori Y."/>
            <person name="Senoo K."/>
        </authorList>
    </citation>
    <scope>NUCLEOTIDE SEQUENCE [LARGE SCALE GENOMIC DNA]</scope>
    <source>
        <strain evidence="4">Red330</strain>
    </source>
</reference>
<dbReference type="EMBL" id="BLXX01000011">
    <property type="protein sequence ID" value="GFO60942.1"/>
    <property type="molecule type" value="Genomic_DNA"/>
</dbReference>
<evidence type="ECO:0000259" key="2">
    <source>
        <dbReference type="Pfam" id="PF00535"/>
    </source>
</evidence>
<dbReference type="Proteomes" id="UP000556026">
    <property type="component" value="Unassembled WGS sequence"/>
</dbReference>
<sequence>MRHGGTPGEPLFPESGCALGRSGQDRGDKKGRRSAARAELPMWLRSPSTRGLARDHPDLEIVVVDDGSQGATAELVCTRYADRMRLISIPNSGVSNARNGGELLALR</sequence>
<dbReference type="CDD" id="cd00761">
    <property type="entry name" value="Glyco_tranf_GTA_type"/>
    <property type="match status" value="1"/>
</dbReference>
<dbReference type="InterPro" id="IPR029044">
    <property type="entry name" value="Nucleotide-diphossugar_trans"/>
</dbReference>
<dbReference type="AlphaFoldDB" id="A0A6V8MLV3"/>
<name>A0A6V8MLV3_9BACT</name>
<proteinExistence type="predicted"/>
<organism evidence="3 4">
    <name type="scientific">Geomonas silvestris</name>
    <dbReference type="NCBI Taxonomy" id="2740184"/>
    <lineage>
        <taxon>Bacteria</taxon>
        <taxon>Pseudomonadati</taxon>
        <taxon>Thermodesulfobacteriota</taxon>
        <taxon>Desulfuromonadia</taxon>
        <taxon>Geobacterales</taxon>
        <taxon>Geobacteraceae</taxon>
        <taxon>Geomonas</taxon>
    </lineage>
</organism>
<comment type="caution">
    <text evidence="3">The sequence shown here is derived from an EMBL/GenBank/DDBJ whole genome shotgun (WGS) entry which is preliminary data.</text>
</comment>
<evidence type="ECO:0000313" key="4">
    <source>
        <dbReference type="Proteomes" id="UP000556026"/>
    </source>
</evidence>
<feature type="domain" description="Glycosyltransferase 2-like" evidence="2">
    <location>
        <begin position="53"/>
        <end position="101"/>
    </location>
</feature>
<evidence type="ECO:0000313" key="3">
    <source>
        <dbReference type="EMBL" id="GFO60942.1"/>
    </source>
</evidence>
<evidence type="ECO:0000256" key="1">
    <source>
        <dbReference type="SAM" id="MobiDB-lite"/>
    </source>
</evidence>
<dbReference type="Gene3D" id="3.90.550.10">
    <property type="entry name" value="Spore Coat Polysaccharide Biosynthesis Protein SpsA, Chain A"/>
    <property type="match status" value="1"/>
</dbReference>
<dbReference type="SUPFAM" id="SSF53448">
    <property type="entry name" value="Nucleotide-diphospho-sugar transferases"/>
    <property type="match status" value="1"/>
</dbReference>
<dbReference type="InterPro" id="IPR001173">
    <property type="entry name" value="Glyco_trans_2-like"/>
</dbReference>
<keyword evidence="4" id="KW-1185">Reference proteome</keyword>
<dbReference type="Pfam" id="PF00535">
    <property type="entry name" value="Glycos_transf_2"/>
    <property type="match status" value="1"/>
</dbReference>
<gene>
    <name evidence="3" type="ORF">GMST_32670</name>
</gene>
<protein>
    <recommendedName>
        <fullName evidence="2">Glycosyltransferase 2-like domain-containing protein</fullName>
    </recommendedName>
</protein>